<keyword evidence="1" id="KW-0328">Glycosyltransferase</keyword>
<dbReference type="CDD" id="cd03784">
    <property type="entry name" value="GT1_Gtf-like"/>
    <property type="match status" value="1"/>
</dbReference>
<dbReference type="Pfam" id="PF06722">
    <property type="entry name" value="EryCIII-like_C"/>
    <property type="match status" value="1"/>
</dbReference>
<dbReference type="InterPro" id="IPR050271">
    <property type="entry name" value="UDP-glycosyltransferase"/>
</dbReference>
<dbReference type="PANTHER" id="PTHR48043">
    <property type="entry name" value="EG:EG0003.4 PROTEIN-RELATED"/>
    <property type="match status" value="1"/>
</dbReference>
<dbReference type="PANTHER" id="PTHR48043:SF145">
    <property type="entry name" value="FI06409P-RELATED"/>
    <property type="match status" value="1"/>
</dbReference>
<evidence type="ECO:0000313" key="4">
    <source>
        <dbReference type="EMBL" id="KAK8105207.1"/>
    </source>
</evidence>
<evidence type="ECO:0000256" key="1">
    <source>
        <dbReference type="ARBA" id="ARBA00022676"/>
    </source>
</evidence>
<dbReference type="GO" id="GO:0008194">
    <property type="term" value="F:UDP-glycosyltransferase activity"/>
    <property type="evidence" value="ECO:0007669"/>
    <property type="project" value="InterPro"/>
</dbReference>
<dbReference type="AlphaFoldDB" id="A0AAW0QGS7"/>
<accession>A0AAW0QGS7</accession>
<dbReference type="SUPFAM" id="SSF53756">
    <property type="entry name" value="UDP-Glycosyltransferase/glycogen phosphorylase"/>
    <property type="match status" value="1"/>
</dbReference>
<feature type="domain" description="Erythromycin biosynthesis protein CIII-like C-terminal" evidence="3">
    <location>
        <begin position="315"/>
        <end position="435"/>
    </location>
</feature>
<organism evidence="4 5">
    <name type="scientific">Apiospora kogelbergensis</name>
    <dbReference type="NCBI Taxonomy" id="1337665"/>
    <lineage>
        <taxon>Eukaryota</taxon>
        <taxon>Fungi</taxon>
        <taxon>Dikarya</taxon>
        <taxon>Ascomycota</taxon>
        <taxon>Pezizomycotina</taxon>
        <taxon>Sordariomycetes</taxon>
        <taxon>Xylariomycetidae</taxon>
        <taxon>Amphisphaeriales</taxon>
        <taxon>Apiosporaceae</taxon>
        <taxon>Apiospora</taxon>
    </lineage>
</organism>
<evidence type="ECO:0000256" key="2">
    <source>
        <dbReference type="ARBA" id="ARBA00022679"/>
    </source>
</evidence>
<dbReference type="GO" id="GO:0016758">
    <property type="term" value="F:hexosyltransferase activity"/>
    <property type="evidence" value="ECO:0007669"/>
    <property type="project" value="UniProtKB-ARBA"/>
</dbReference>
<protein>
    <recommendedName>
        <fullName evidence="3">Erythromycin biosynthesis protein CIII-like C-terminal domain-containing protein</fullName>
    </recommendedName>
</protein>
<reference evidence="4 5" key="1">
    <citation type="submission" date="2023-01" db="EMBL/GenBank/DDBJ databases">
        <title>Analysis of 21 Apiospora genomes using comparative genomics revels a genus with tremendous synthesis potential of carbohydrate active enzymes and secondary metabolites.</title>
        <authorList>
            <person name="Sorensen T."/>
        </authorList>
    </citation>
    <scope>NUCLEOTIDE SEQUENCE [LARGE SCALE GENOMIC DNA]</scope>
    <source>
        <strain evidence="4 5">CBS 117206</strain>
    </source>
</reference>
<dbReference type="InterPro" id="IPR010610">
    <property type="entry name" value="EryCIII-like_C"/>
</dbReference>
<sequence>MEKRSTVLFFTNAELSQSAVNLATAAELARDTGYDVHFATFGALGKDVIPQGVTYHVVPGRAIKEIALSKGLEFMPRHPPGVQGALQAYDEAMVFVMAPHDDEAEYFAVFDHCVDLIKKLNPALVVSDPLFNAGVDAARFLHKRHVILSPGSFKDHCLHLQSNLQFAWKWPVVCSGFPTPLPLSYIPSNVYLLYQLIRRSYFNPRVVSLVKARAARGIPGNLPAKYNFIDPAVLYLVPSVRETEFPLAYIPPNLVGCGPLLPPFVPLALADPELARWLRTRPTVIVNMGSHLTYGAQQAGEVLAALEQFAARHPDKQVLWKYPHASLPNAGKGSARVRLLAWLPSTPVACLTASAAAGGAPALAYVHHGGANSFNEAVAAAVPQVVCPVWTDTYDFAARVEHMGVGVRGNAAHAPNVRAEELAAALDRVAGDSPEAMGFREQARALAKVVGGPETGRKIAVEQIRKFMAS</sequence>
<evidence type="ECO:0000313" key="5">
    <source>
        <dbReference type="Proteomes" id="UP001392437"/>
    </source>
</evidence>
<proteinExistence type="predicted"/>
<keyword evidence="2" id="KW-0808">Transferase</keyword>
<gene>
    <name evidence="4" type="ORF">PG999_008566</name>
</gene>
<keyword evidence="5" id="KW-1185">Reference proteome</keyword>
<dbReference type="Proteomes" id="UP001392437">
    <property type="component" value="Unassembled WGS sequence"/>
</dbReference>
<name>A0AAW0QGS7_9PEZI</name>
<dbReference type="EMBL" id="JAQQWP010000008">
    <property type="protein sequence ID" value="KAK8105207.1"/>
    <property type="molecule type" value="Genomic_DNA"/>
</dbReference>
<comment type="caution">
    <text evidence="4">The sequence shown here is derived from an EMBL/GenBank/DDBJ whole genome shotgun (WGS) entry which is preliminary data.</text>
</comment>
<dbReference type="Gene3D" id="3.40.50.2000">
    <property type="entry name" value="Glycogen Phosphorylase B"/>
    <property type="match status" value="2"/>
</dbReference>
<evidence type="ECO:0000259" key="3">
    <source>
        <dbReference type="Pfam" id="PF06722"/>
    </source>
</evidence>
<dbReference type="InterPro" id="IPR002213">
    <property type="entry name" value="UDP_glucos_trans"/>
</dbReference>